<evidence type="ECO:0000313" key="2">
    <source>
        <dbReference type="Proteomes" id="UP000001654"/>
    </source>
</evidence>
<keyword evidence="2" id="KW-1185">Reference proteome</keyword>
<reference evidence="1 2" key="1">
    <citation type="journal article" date="2010" name="BMC Genomics">
        <title>The complete genome of Zunongwangia profunda SM-A87 reveals its adaptation to the deep-sea environment and ecological role in sedimentary organic nitrogen degradation.</title>
        <authorList>
            <person name="Qin Q.L."/>
            <person name="Zhang X.Y."/>
            <person name="Wang X.M."/>
            <person name="Liu G.M."/>
            <person name="Chen X.L."/>
            <person name="Xie B.B."/>
            <person name="Dang H.Y."/>
            <person name="Zhou B.C."/>
            <person name="Yu J."/>
            <person name="Zhang Y.Z."/>
        </authorList>
    </citation>
    <scope>NUCLEOTIDE SEQUENCE [LARGE SCALE GENOMIC DNA]</scope>
    <source>
        <strain evidence="2">DSM 18752 / CCTCC AB 206139 / SM-A87</strain>
    </source>
</reference>
<dbReference type="Proteomes" id="UP000001654">
    <property type="component" value="Chromosome"/>
</dbReference>
<accession>D5BJ14</accession>
<evidence type="ECO:0000313" key="1">
    <source>
        <dbReference type="EMBL" id="ADF53647.1"/>
    </source>
</evidence>
<dbReference type="EMBL" id="CP001650">
    <property type="protein sequence ID" value="ADF53647.1"/>
    <property type="molecule type" value="Genomic_DNA"/>
</dbReference>
<protein>
    <submittedName>
        <fullName evidence="1">Uncharacterized protein</fullName>
    </submittedName>
</protein>
<dbReference type="KEGG" id="zpr:ZPR_3331"/>
<gene>
    <name evidence="1" type="ordered locus">ZPR_3331</name>
</gene>
<name>D5BJ14_ZUNPS</name>
<organism evidence="1 2">
    <name type="scientific">Zunongwangia profunda (strain DSM 18752 / CCTCC AB 206139 / SM-A87)</name>
    <name type="common">Wangia profunda</name>
    <dbReference type="NCBI Taxonomy" id="655815"/>
    <lineage>
        <taxon>Bacteria</taxon>
        <taxon>Pseudomonadati</taxon>
        <taxon>Bacteroidota</taxon>
        <taxon>Flavobacteriia</taxon>
        <taxon>Flavobacteriales</taxon>
        <taxon>Flavobacteriaceae</taxon>
        <taxon>Zunongwangia</taxon>
    </lineage>
</organism>
<sequence length="54" mass="6248">MQNVTLETFLRSGTMIENLRTWYLAMAFTSFLKIINEQSIVISDKSTKYVDIAD</sequence>
<dbReference type="AlphaFoldDB" id="D5BJ14"/>
<proteinExistence type="predicted"/>
<dbReference type="HOGENOM" id="CLU_3049589_0_0_10"/>